<evidence type="ECO:0000256" key="1">
    <source>
        <dbReference type="ARBA" id="ARBA00001933"/>
    </source>
</evidence>
<protein>
    <recommendedName>
        <fullName evidence="6">Aminotransferase class I/classII large domain-containing protein</fullName>
    </recommendedName>
</protein>
<dbReference type="InterPro" id="IPR050859">
    <property type="entry name" value="Class-I_PLP-dep_aminotransf"/>
</dbReference>
<dbReference type="GO" id="GO:0009074">
    <property type="term" value="P:aromatic amino acid family catabolic process"/>
    <property type="evidence" value="ECO:0007669"/>
    <property type="project" value="TreeGrafter"/>
</dbReference>
<proteinExistence type="inferred from homology"/>
<accession>A0A507BCD0</accession>
<dbReference type="PANTHER" id="PTHR42790">
    <property type="entry name" value="AMINOTRANSFERASE"/>
    <property type="match status" value="1"/>
</dbReference>
<evidence type="ECO:0000256" key="3">
    <source>
        <dbReference type="ARBA" id="ARBA00022576"/>
    </source>
</evidence>
<dbReference type="InParanoid" id="A0A507BCD0"/>
<dbReference type="CDD" id="cd00609">
    <property type="entry name" value="AAT_like"/>
    <property type="match status" value="1"/>
</dbReference>
<comment type="caution">
    <text evidence="7">The sequence shown here is derived from an EMBL/GenBank/DDBJ whole genome shotgun (WGS) entry which is preliminary data.</text>
</comment>
<dbReference type="AlphaFoldDB" id="A0A507BCD0"/>
<evidence type="ECO:0000256" key="5">
    <source>
        <dbReference type="ARBA" id="ARBA00022898"/>
    </source>
</evidence>
<dbReference type="InterPro" id="IPR015424">
    <property type="entry name" value="PyrdxlP-dep_Trfase"/>
</dbReference>
<keyword evidence="5" id="KW-0663">Pyridoxal phosphate</keyword>
<dbReference type="Gene3D" id="3.40.640.10">
    <property type="entry name" value="Type I PLP-dependent aspartate aminotransferase-like (Major domain)"/>
    <property type="match status" value="1"/>
</dbReference>
<dbReference type="SUPFAM" id="SSF53383">
    <property type="entry name" value="PLP-dependent transferases"/>
    <property type="match status" value="1"/>
</dbReference>
<comment type="similarity">
    <text evidence="2">Belongs to the class-I pyridoxal-phosphate-dependent aminotransferase family.</text>
</comment>
<dbReference type="InterPro" id="IPR015421">
    <property type="entry name" value="PyrdxlP-dep_Trfase_major"/>
</dbReference>
<dbReference type="GO" id="GO:0008793">
    <property type="term" value="F:aromatic-amino-acid transaminase activity"/>
    <property type="evidence" value="ECO:0007669"/>
    <property type="project" value="TreeGrafter"/>
</dbReference>
<dbReference type="GO" id="GO:0019878">
    <property type="term" value="P:lysine biosynthetic process via aminoadipic acid"/>
    <property type="evidence" value="ECO:0007669"/>
    <property type="project" value="TreeGrafter"/>
</dbReference>
<dbReference type="GO" id="GO:0006571">
    <property type="term" value="P:tyrosine biosynthetic process"/>
    <property type="evidence" value="ECO:0007669"/>
    <property type="project" value="TreeGrafter"/>
</dbReference>
<dbReference type="EMBL" id="SKBQ01000015">
    <property type="protein sequence ID" value="TPX16906.1"/>
    <property type="molecule type" value="Genomic_DNA"/>
</dbReference>
<dbReference type="Proteomes" id="UP000319257">
    <property type="component" value="Unassembled WGS sequence"/>
</dbReference>
<evidence type="ECO:0000256" key="2">
    <source>
        <dbReference type="ARBA" id="ARBA00007441"/>
    </source>
</evidence>
<dbReference type="PANTHER" id="PTHR42790:SF21">
    <property type="entry name" value="AROMATIC_AMINOADIPATE AMINOTRANSFERASE 1"/>
    <property type="match status" value="1"/>
</dbReference>
<evidence type="ECO:0000259" key="6">
    <source>
        <dbReference type="Pfam" id="PF00155"/>
    </source>
</evidence>
<reference evidence="7 8" key="1">
    <citation type="submission" date="2019-06" db="EMBL/GenBank/DDBJ databases">
        <title>Draft genome sequence of the filamentous fungus Phialemoniopsis curvata isolated from diesel fuel.</title>
        <authorList>
            <person name="Varaljay V.A."/>
            <person name="Lyon W.J."/>
            <person name="Crouch A.L."/>
            <person name="Drake C.E."/>
            <person name="Hollomon J.M."/>
            <person name="Nadeau L.J."/>
            <person name="Nunn H.S."/>
            <person name="Stevenson B.S."/>
            <person name="Bojanowski C.L."/>
            <person name="Crookes-Goodson W.J."/>
        </authorList>
    </citation>
    <scope>NUCLEOTIDE SEQUENCE [LARGE SCALE GENOMIC DNA]</scope>
    <source>
        <strain evidence="7 8">D216</strain>
    </source>
</reference>
<keyword evidence="8" id="KW-1185">Reference proteome</keyword>
<dbReference type="STRING" id="1093900.A0A507BCD0"/>
<evidence type="ECO:0000313" key="7">
    <source>
        <dbReference type="EMBL" id="TPX16906.1"/>
    </source>
</evidence>
<gene>
    <name evidence="7" type="ORF">E0L32_003468</name>
</gene>
<name>A0A507BCD0_9PEZI</name>
<keyword evidence="4" id="KW-0808">Transferase</keyword>
<dbReference type="GeneID" id="41970915"/>
<sequence length="510" mass="57233">MALNHPNGTPPKAIDLSHHLNTLSKSRHPSPLKDIIKFMAYDGMISLSGETGLTLVDPLSPADSIPALETKKLRIDSTSTPPLAKFLQYGTCEGNAELRQWAYNFTAKIHRPAYADFEILLHPGNTNAWSKLAGLLVEKGDYILTENFTYPSSQAHWIPHGNFAAPVALDGQGLRADALEEVLSCWDKTHPGVRKPHVLYMVSVGSNPTGLTMGAERRQAIYDTCVKHDVIIVEDDPYYFIQYPDYKIGGSKPDHEILPSDKFVESLAPSLLRYDYQGRVIRLESFSKSLAPGLRLGYFVANPIFTERLLRATEVETQDPSGFSQALVLELLKAWGDDGYLAWQQRLRIEYQTRRDWMIDAFSSHFDLVPAEQVSGFKGDGIVASLRHANGSGSTPIFNFVAPTGGMFIWTRFLLAQNPRFRQLKSDKSVTGPEEKFANEFWSQLAENLILLTPGSYYYPWQGGEEATSKVQVVEPDMTYFRFCFSMATEDQMKTGIARFAEVVKKSWEV</sequence>
<feature type="domain" description="Aminotransferase class I/classII large" evidence="6">
    <location>
        <begin position="86"/>
        <end position="367"/>
    </location>
</feature>
<dbReference type="Pfam" id="PF00155">
    <property type="entry name" value="Aminotran_1_2"/>
    <property type="match status" value="1"/>
</dbReference>
<organism evidence="7 8">
    <name type="scientific">Thyridium curvatum</name>
    <dbReference type="NCBI Taxonomy" id="1093900"/>
    <lineage>
        <taxon>Eukaryota</taxon>
        <taxon>Fungi</taxon>
        <taxon>Dikarya</taxon>
        <taxon>Ascomycota</taxon>
        <taxon>Pezizomycotina</taxon>
        <taxon>Sordariomycetes</taxon>
        <taxon>Sordariomycetidae</taxon>
        <taxon>Thyridiales</taxon>
        <taxon>Thyridiaceae</taxon>
        <taxon>Thyridium</taxon>
    </lineage>
</organism>
<dbReference type="GO" id="GO:0047536">
    <property type="term" value="F:2-aminoadipate transaminase activity"/>
    <property type="evidence" value="ECO:0007669"/>
    <property type="project" value="TreeGrafter"/>
</dbReference>
<evidence type="ECO:0000256" key="4">
    <source>
        <dbReference type="ARBA" id="ARBA00022679"/>
    </source>
</evidence>
<dbReference type="InterPro" id="IPR004839">
    <property type="entry name" value="Aminotransferase_I/II_large"/>
</dbReference>
<comment type="cofactor">
    <cofactor evidence="1">
        <name>pyridoxal 5'-phosphate</name>
        <dbReference type="ChEBI" id="CHEBI:597326"/>
    </cofactor>
</comment>
<dbReference type="RefSeq" id="XP_030998617.1">
    <property type="nucleotide sequence ID" value="XM_031137771.1"/>
</dbReference>
<keyword evidence="3" id="KW-0032">Aminotransferase</keyword>
<dbReference type="OrthoDB" id="691673at2759"/>
<dbReference type="GO" id="GO:0030170">
    <property type="term" value="F:pyridoxal phosphate binding"/>
    <property type="evidence" value="ECO:0007669"/>
    <property type="project" value="InterPro"/>
</dbReference>
<evidence type="ECO:0000313" key="8">
    <source>
        <dbReference type="Proteomes" id="UP000319257"/>
    </source>
</evidence>